<dbReference type="KEGG" id="sind:105164442"/>
<gene>
    <name evidence="4" type="primary">LOC105164442</name>
</gene>
<dbReference type="RefSeq" id="XP_020549850.1">
    <property type="nucleotide sequence ID" value="XM_020694191.1"/>
</dbReference>
<dbReference type="GeneID" id="105164442"/>
<evidence type="ECO:0000256" key="1">
    <source>
        <dbReference type="SAM" id="MobiDB-lite"/>
    </source>
</evidence>
<reference evidence="4" key="1">
    <citation type="submission" date="2025-08" db="UniProtKB">
        <authorList>
            <consortium name="RefSeq"/>
        </authorList>
    </citation>
    <scope>IDENTIFICATION</scope>
</reference>
<feature type="compositionally biased region" description="Pro residues" evidence="1">
    <location>
        <begin position="332"/>
        <end position="341"/>
    </location>
</feature>
<sequence>MPRSSCTGKLVYDPEIKKTARRLRQETKQQLEETSAPYEDKEDPTFEFEESLSESEEEIMALILERSINDMTSPDLNQQPLCIEYPDLEVDFKLKSGLIHLLPTFRGLAGEDPHKHLKEFHVVCFGMRPQGISEEQVKLRAFPFSLADQAKDWLYFLPSGSITRWNDLKRQFLEKYFPASRATTIRKEISAIRQFAGESLFEYWERFNRLVESFPHHQIPNHLLIQYFYEGLSNMDRKLVDAASGGALFDKTPTEAHTYQQVKACGICTLTGHATDMCPTLQESTTEHADAVGGFAGQQQRRYDPFSNTYNPGWRDHPNLNYGNQHFQKPQYRPPQQPNPTPNTSLEDMMKALVTNTQQFQQQTQASFQQFQQQTQQFQQQTQMSIQNLESQISQLASSVGKLESQELQEYVNEDDTKCGLVVKRKSEKEIEVQQEQTKHEVDHPQPLVTRPPFPERFTKAKKEEEEKEILETFRKVEINIPLLDAIKQIPRYAKFLKELCTNKGKLKGNERVSMGENVSAILQ</sequence>
<dbReference type="PANTHER" id="PTHR33223">
    <property type="entry name" value="CCHC-TYPE DOMAIN-CONTAINING PROTEIN"/>
    <property type="match status" value="1"/>
</dbReference>
<feature type="region of interest" description="Disordered" evidence="1">
    <location>
        <begin position="435"/>
        <end position="454"/>
    </location>
</feature>
<proteinExistence type="predicted"/>
<keyword evidence="3" id="KW-1185">Reference proteome</keyword>
<dbReference type="Proteomes" id="UP000504604">
    <property type="component" value="Linkage group LG6"/>
</dbReference>
<accession>A0A8M8V0I6</accession>
<feature type="region of interest" description="Disordered" evidence="1">
    <location>
        <begin position="23"/>
        <end position="47"/>
    </location>
</feature>
<dbReference type="AlphaFoldDB" id="A0A8M8V0I6"/>
<dbReference type="OrthoDB" id="1740797at2759"/>
<dbReference type="Pfam" id="PF03732">
    <property type="entry name" value="Retrotrans_gag"/>
    <property type="match status" value="1"/>
</dbReference>
<name>A0A8M8V0I6_SESIN</name>
<feature type="domain" description="Retrotransposon gag" evidence="2">
    <location>
        <begin position="141"/>
        <end position="233"/>
    </location>
</feature>
<evidence type="ECO:0000259" key="2">
    <source>
        <dbReference type="Pfam" id="PF03732"/>
    </source>
</evidence>
<feature type="region of interest" description="Disordered" evidence="1">
    <location>
        <begin position="321"/>
        <end position="346"/>
    </location>
</feature>
<dbReference type="PANTHER" id="PTHR33223:SF3">
    <property type="match status" value="1"/>
</dbReference>
<dbReference type="InterPro" id="IPR005162">
    <property type="entry name" value="Retrotrans_gag_dom"/>
</dbReference>
<feature type="compositionally biased region" description="Basic and acidic residues" evidence="1">
    <location>
        <begin position="435"/>
        <end position="444"/>
    </location>
</feature>
<organism evidence="3 4">
    <name type="scientific">Sesamum indicum</name>
    <name type="common">Oriental sesame</name>
    <name type="synonym">Sesamum orientale</name>
    <dbReference type="NCBI Taxonomy" id="4182"/>
    <lineage>
        <taxon>Eukaryota</taxon>
        <taxon>Viridiplantae</taxon>
        <taxon>Streptophyta</taxon>
        <taxon>Embryophyta</taxon>
        <taxon>Tracheophyta</taxon>
        <taxon>Spermatophyta</taxon>
        <taxon>Magnoliopsida</taxon>
        <taxon>eudicotyledons</taxon>
        <taxon>Gunneridae</taxon>
        <taxon>Pentapetalae</taxon>
        <taxon>asterids</taxon>
        <taxon>lamiids</taxon>
        <taxon>Lamiales</taxon>
        <taxon>Pedaliaceae</taxon>
        <taxon>Sesamum</taxon>
    </lineage>
</organism>
<evidence type="ECO:0000313" key="3">
    <source>
        <dbReference type="Proteomes" id="UP000504604"/>
    </source>
</evidence>
<evidence type="ECO:0000313" key="4">
    <source>
        <dbReference type="RefSeq" id="XP_020549850.1"/>
    </source>
</evidence>
<protein>
    <submittedName>
        <fullName evidence="4">Uncharacterized protein LOC105164442</fullName>
    </submittedName>
</protein>